<reference evidence="1 2" key="1">
    <citation type="journal article" date="2019" name="Genome Biol. Evol.">
        <title>Insights into the evolution of the New World diploid cottons (Gossypium, subgenus Houzingenia) based on genome sequencing.</title>
        <authorList>
            <person name="Grover C.E."/>
            <person name="Arick M.A. 2nd"/>
            <person name="Thrash A."/>
            <person name="Conover J.L."/>
            <person name="Sanders W.S."/>
            <person name="Peterson D.G."/>
            <person name="Frelichowski J.E."/>
            <person name="Scheffler J.A."/>
            <person name="Scheffler B.E."/>
            <person name="Wendel J.F."/>
        </authorList>
    </citation>
    <scope>NUCLEOTIDE SEQUENCE [LARGE SCALE GENOMIC DNA]</scope>
    <source>
        <strain evidence="1">57</strain>
        <tissue evidence="1">Leaf</tissue>
    </source>
</reference>
<dbReference type="OrthoDB" id="1001247at2759"/>
<feature type="non-terminal residue" evidence="1">
    <location>
        <position position="50"/>
    </location>
</feature>
<feature type="non-terminal residue" evidence="1">
    <location>
        <position position="1"/>
    </location>
</feature>
<comment type="caution">
    <text evidence="1">The sequence shown here is derived from an EMBL/GenBank/DDBJ whole genome shotgun (WGS) entry which is preliminary data.</text>
</comment>
<dbReference type="AlphaFoldDB" id="A0A7J8W8S2"/>
<evidence type="ECO:0000313" key="1">
    <source>
        <dbReference type="EMBL" id="MBA0671323.1"/>
    </source>
</evidence>
<keyword evidence="2" id="KW-1185">Reference proteome</keyword>
<dbReference type="EMBL" id="JABFAB010240435">
    <property type="protein sequence ID" value="MBA0671323.1"/>
    <property type="molecule type" value="Genomic_DNA"/>
</dbReference>
<name>A0A7J8W8S2_9ROSI</name>
<evidence type="ECO:0000313" key="2">
    <source>
        <dbReference type="Proteomes" id="UP000593573"/>
    </source>
</evidence>
<organism evidence="1 2">
    <name type="scientific">Gossypium klotzschianum</name>
    <dbReference type="NCBI Taxonomy" id="34286"/>
    <lineage>
        <taxon>Eukaryota</taxon>
        <taxon>Viridiplantae</taxon>
        <taxon>Streptophyta</taxon>
        <taxon>Embryophyta</taxon>
        <taxon>Tracheophyta</taxon>
        <taxon>Spermatophyta</taxon>
        <taxon>Magnoliopsida</taxon>
        <taxon>eudicotyledons</taxon>
        <taxon>Gunneridae</taxon>
        <taxon>Pentapetalae</taxon>
        <taxon>rosids</taxon>
        <taxon>malvids</taxon>
        <taxon>Malvales</taxon>
        <taxon>Malvaceae</taxon>
        <taxon>Malvoideae</taxon>
        <taxon>Gossypium</taxon>
    </lineage>
</organism>
<accession>A0A7J8W8S2</accession>
<dbReference type="Proteomes" id="UP000593573">
    <property type="component" value="Unassembled WGS sequence"/>
</dbReference>
<gene>
    <name evidence="1" type="ORF">Goklo_024662</name>
</gene>
<sequence length="50" mass="6268">IVKDWRHQRRYRKLPGGTVRHFDDNDPRYSWLMVVWLTKEHRVSSGRLYR</sequence>
<proteinExistence type="predicted"/>
<protein>
    <submittedName>
        <fullName evidence="1">Uncharacterized protein</fullName>
    </submittedName>
</protein>